<keyword evidence="3" id="KW-0228">DNA excision</keyword>
<evidence type="ECO:0000256" key="6">
    <source>
        <dbReference type="ARBA" id="ARBA00023236"/>
    </source>
</evidence>
<keyword evidence="6" id="KW-0742">SOS response</keyword>
<dbReference type="InterPro" id="IPR035901">
    <property type="entry name" value="GIY-YIG_endonuc_sf"/>
</dbReference>
<dbReference type="NCBIfam" id="TIGR00194">
    <property type="entry name" value="uvrC"/>
    <property type="match status" value="1"/>
</dbReference>
<dbReference type="PANTHER" id="PTHR30562">
    <property type="entry name" value="UVRC/OXIDOREDUCTASE"/>
    <property type="match status" value="1"/>
</dbReference>
<dbReference type="FunFam" id="3.40.1440.10:FF:000001">
    <property type="entry name" value="UvrABC system protein C"/>
    <property type="match status" value="1"/>
</dbReference>
<dbReference type="InterPro" id="IPR050066">
    <property type="entry name" value="UvrABC_protein_C"/>
</dbReference>
<keyword evidence="4" id="KW-0267">Excision nuclease</keyword>
<dbReference type="PROSITE" id="PS50151">
    <property type="entry name" value="UVR"/>
    <property type="match status" value="1"/>
</dbReference>
<dbReference type="SMART" id="SM00465">
    <property type="entry name" value="GIYc"/>
    <property type="match status" value="1"/>
</dbReference>
<dbReference type="PROSITE" id="PS50164">
    <property type="entry name" value="GIY_YIG"/>
    <property type="match status" value="1"/>
</dbReference>
<evidence type="ECO:0000259" key="8">
    <source>
        <dbReference type="PROSITE" id="PS50164"/>
    </source>
</evidence>
<protein>
    <submittedName>
        <fullName evidence="10">Excinuclease ABC subunit C</fullName>
    </submittedName>
</protein>
<dbReference type="PANTHER" id="PTHR30562:SF1">
    <property type="entry name" value="UVRABC SYSTEM PROTEIN C"/>
    <property type="match status" value="1"/>
</dbReference>
<dbReference type="HAMAP" id="MF_00203">
    <property type="entry name" value="UvrC"/>
    <property type="match status" value="1"/>
</dbReference>
<dbReference type="InterPro" id="IPR047296">
    <property type="entry name" value="GIY-YIG_UvrC_Cho"/>
</dbReference>
<gene>
    <name evidence="10" type="ORF">MNBD_GAMMA22-1880</name>
</gene>
<dbReference type="InterPro" id="IPR001162">
    <property type="entry name" value="UvrC_RNase_H_dom"/>
</dbReference>
<dbReference type="InterPro" id="IPR038476">
    <property type="entry name" value="UvrC_RNase_H_dom_sf"/>
</dbReference>
<accession>A0A3B1AC38</accession>
<keyword evidence="5" id="KW-0234">DNA repair</keyword>
<sequence>MSDSNLTEQHQRHTSDFNPKVFLDSCTIKPGVYQMLDKDDIVIYVGKAKNLRNRLNSYFQKNVTQIKTRALVSHINKIELIVTHTEKEALILENNLIKKFMPKYNICFRDDKSYPYIHVSTEHKFPRLRFHRGARKSKGKYFGPYPSAGSMRETLQIIQKIFPVRQCEDSFYKNRTRPCLQYQIKRCTAPCVGLVKPEQYQVDVGHVILFLEGKNSKVIDELVSDMESASELLDYEKAGFYRDQIIKLRKIQEKQYITQEQGDLDIISSACSNGVGCVQVFLIRGGRNLGNKTFYPKMNKSDTAADLLQAFIPQYYLKQNLENLNSLSSEIIVSEAFENIDLTEQVLSQQSGRKIVIKTKVRGDRVRWLKLSVLNTTHALQARINSNTTILKRYENLAEKFQLDELPNRMECFDISHISGEKTVASCVVFDINGPVKSEYRRFKIENITPGDDYAAIKQVLTRRYTKIKNGEEKIPDILFVDGGKGQLTQAEEVLENLQIENILLIGISKGPERIAGNETILISNKYHSGISEYLSTHNTPIILANDSMASHLIQHIRDEAHRFAITGHRQSRAKARRTSVLEQIAGLGPKRRQNLLKQFGGLQEIKLAGIEDLNSVSGISLKLAEQIYNTFHSNEQKVK</sequence>
<dbReference type="CDD" id="cd10434">
    <property type="entry name" value="GIY-YIG_UvrC_Cho"/>
    <property type="match status" value="1"/>
</dbReference>
<dbReference type="Pfam" id="PF02151">
    <property type="entry name" value="UVR"/>
    <property type="match status" value="1"/>
</dbReference>
<dbReference type="PROSITE" id="PS50165">
    <property type="entry name" value="UVRC"/>
    <property type="match status" value="1"/>
</dbReference>
<dbReference type="InterPro" id="IPR004791">
    <property type="entry name" value="UvrC"/>
</dbReference>
<name>A0A3B1AC38_9ZZZZ</name>
<evidence type="ECO:0000259" key="9">
    <source>
        <dbReference type="PROSITE" id="PS50165"/>
    </source>
</evidence>
<dbReference type="GO" id="GO:0006289">
    <property type="term" value="P:nucleotide-excision repair"/>
    <property type="evidence" value="ECO:0007669"/>
    <property type="project" value="InterPro"/>
</dbReference>
<feature type="domain" description="GIY-YIG" evidence="8">
    <location>
        <begin position="28"/>
        <end position="106"/>
    </location>
</feature>
<organism evidence="10">
    <name type="scientific">hydrothermal vent metagenome</name>
    <dbReference type="NCBI Taxonomy" id="652676"/>
    <lineage>
        <taxon>unclassified sequences</taxon>
        <taxon>metagenomes</taxon>
        <taxon>ecological metagenomes</taxon>
    </lineage>
</organism>
<dbReference type="Pfam" id="PF22920">
    <property type="entry name" value="UvrC_RNaseH"/>
    <property type="match status" value="1"/>
</dbReference>
<evidence type="ECO:0000259" key="7">
    <source>
        <dbReference type="PROSITE" id="PS50151"/>
    </source>
</evidence>
<dbReference type="SUPFAM" id="SSF82771">
    <property type="entry name" value="GIY-YIG endonuclease"/>
    <property type="match status" value="1"/>
</dbReference>
<evidence type="ECO:0000313" key="10">
    <source>
        <dbReference type="EMBL" id="VAW95839.1"/>
    </source>
</evidence>
<dbReference type="Pfam" id="PF08459">
    <property type="entry name" value="UvrC_RNaseH_dom"/>
    <property type="match status" value="1"/>
</dbReference>
<dbReference type="GO" id="GO:0009432">
    <property type="term" value="P:SOS response"/>
    <property type="evidence" value="ECO:0007669"/>
    <property type="project" value="UniProtKB-KW"/>
</dbReference>
<dbReference type="InterPro" id="IPR001943">
    <property type="entry name" value="UVR_dom"/>
</dbReference>
<dbReference type="Pfam" id="PF01541">
    <property type="entry name" value="GIY-YIG"/>
    <property type="match status" value="1"/>
</dbReference>
<evidence type="ECO:0000256" key="1">
    <source>
        <dbReference type="ARBA" id="ARBA00022490"/>
    </source>
</evidence>
<dbReference type="InterPro" id="IPR036876">
    <property type="entry name" value="UVR_dom_sf"/>
</dbReference>
<dbReference type="Gene3D" id="1.10.150.20">
    <property type="entry name" value="5' to 3' exonuclease, C-terminal subdomain"/>
    <property type="match status" value="1"/>
</dbReference>
<dbReference type="SUPFAM" id="SSF47781">
    <property type="entry name" value="RuvA domain 2-like"/>
    <property type="match status" value="1"/>
</dbReference>
<dbReference type="Gene3D" id="3.40.1440.10">
    <property type="entry name" value="GIY-YIG endonuclease"/>
    <property type="match status" value="1"/>
</dbReference>
<feature type="domain" description="UVR" evidence="7">
    <location>
        <begin position="216"/>
        <end position="251"/>
    </location>
</feature>
<dbReference type="GO" id="GO:0009380">
    <property type="term" value="C:excinuclease repair complex"/>
    <property type="evidence" value="ECO:0007669"/>
    <property type="project" value="InterPro"/>
</dbReference>
<dbReference type="FunFam" id="3.30.420.340:FF:000001">
    <property type="entry name" value="UvrABC system protein C"/>
    <property type="match status" value="1"/>
</dbReference>
<proteinExistence type="inferred from homology"/>
<evidence type="ECO:0000256" key="5">
    <source>
        <dbReference type="ARBA" id="ARBA00023204"/>
    </source>
</evidence>
<dbReference type="NCBIfam" id="NF001824">
    <property type="entry name" value="PRK00558.1-5"/>
    <property type="match status" value="1"/>
</dbReference>
<dbReference type="InterPro" id="IPR000305">
    <property type="entry name" value="GIY-YIG_endonuc"/>
</dbReference>
<dbReference type="GO" id="GO:0009381">
    <property type="term" value="F:excinuclease ABC activity"/>
    <property type="evidence" value="ECO:0007669"/>
    <property type="project" value="InterPro"/>
</dbReference>
<dbReference type="Pfam" id="PF14520">
    <property type="entry name" value="HHH_5"/>
    <property type="match status" value="1"/>
</dbReference>
<dbReference type="Gene3D" id="3.30.420.340">
    <property type="entry name" value="UvrC, RNAse H endonuclease domain"/>
    <property type="match status" value="1"/>
</dbReference>
<feature type="domain" description="UvrC family homology region profile" evidence="9">
    <location>
        <begin position="266"/>
        <end position="495"/>
    </location>
</feature>
<dbReference type="InterPro" id="IPR010994">
    <property type="entry name" value="RuvA_2-like"/>
</dbReference>
<dbReference type="Gene3D" id="4.10.860.10">
    <property type="entry name" value="UVR domain"/>
    <property type="match status" value="1"/>
</dbReference>
<dbReference type="SUPFAM" id="SSF46600">
    <property type="entry name" value="C-terminal UvrC-binding domain of UvrB"/>
    <property type="match status" value="1"/>
</dbReference>
<reference evidence="10" key="1">
    <citation type="submission" date="2018-06" db="EMBL/GenBank/DDBJ databases">
        <authorList>
            <person name="Zhirakovskaya E."/>
        </authorList>
    </citation>
    <scope>NUCLEOTIDE SEQUENCE</scope>
</reference>
<evidence type="ECO:0000256" key="3">
    <source>
        <dbReference type="ARBA" id="ARBA00022769"/>
    </source>
</evidence>
<dbReference type="AlphaFoldDB" id="A0A3B1AC38"/>
<dbReference type="EMBL" id="UOFS01000024">
    <property type="protein sequence ID" value="VAW95839.1"/>
    <property type="molecule type" value="Genomic_DNA"/>
</dbReference>
<keyword evidence="2" id="KW-0227">DNA damage</keyword>
<evidence type="ECO:0000256" key="4">
    <source>
        <dbReference type="ARBA" id="ARBA00022881"/>
    </source>
</evidence>
<keyword evidence="1" id="KW-0963">Cytoplasm</keyword>
<evidence type="ECO:0000256" key="2">
    <source>
        <dbReference type="ARBA" id="ARBA00022763"/>
    </source>
</evidence>